<dbReference type="InParanoid" id="E3NGQ6"/>
<evidence type="ECO:0000256" key="1">
    <source>
        <dbReference type="SAM" id="SignalP"/>
    </source>
</evidence>
<sequence>MSNCSNSMIILLFVIIISVTSQNNSNLGIFAQEDLMLAKCTEPYQIYISSTLFNVSGHEILDPIFMKKFSEFTKNVSTCIGPNAVGNTARHYRFFLDSLAFIGETLYRPSVFRCLHNMSPKINYCFQTNTHIYYENVVRINKKKTSDFKTIVDCLIEEMKVDQMCRNKETIQSIGRSMNAIILVAQQFKYFKTGRMRPMVFNPETLG</sequence>
<dbReference type="OrthoDB" id="5868714at2759"/>
<dbReference type="STRING" id="31234.E3NGQ6"/>
<dbReference type="HOGENOM" id="CLU_1327474_0_0_1"/>
<reference evidence="2" key="1">
    <citation type="submission" date="2007-07" db="EMBL/GenBank/DDBJ databases">
        <title>PCAP assembly of the Caenorhabditis remanei genome.</title>
        <authorList>
            <consortium name="The Caenorhabditis remanei Sequencing Consortium"/>
            <person name="Wilson R.K."/>
        </authorList>
    </citation>
    <scope>NUCLEOTIDE SEQUENCE [LARGE SCALE GENOMIC DNA]</scope>
    <source>
        <strain evidence="2">PB4641</strain>
    </source>
</reference>
<name>E3NGQ6_CAERE</name>
<dbReference type="AlphaFoldDB" id="E3NGQ6"/>
<keyword evidence="1" id="KW-0732">Signal</keyword>
<organism evidence="3">
    <name type="scientific">Caenorhabditis remanei</name>
    <name type="common">Caenorhabditis vulgaris</name>
    <dbReference type="NCBI Taxonomy" id="31234"/>
    <lineage>
        <taxon>Eukaryota</taxon>
        <taxon>Metazoa</taxon>
        <taxon>Ecdysozoa</taxon>
        <taxon>Nematoda</taxon>
        <taxon>Chromadorea</taxon>
        <taxon>Rhabditida</taxon>
        <taxon>Rhabditina</taxon>
        <taxon>Rhabditomorpha</taxon>
        <taxon>Rhabditoidea</taxon>
        <taxon>Rhabditidae</taxon>
        <taxon>Peloderinae</taxon>
        <taxon>Caenorhabditis</taxon>
    </lineage>
</organism>
<proteinExistence type="predicted"/>
<evidence type="ECO:0000313" key="2">
    <source>
        <dbReference type="EMBL" id="EFO97172.1"/>
    </source>
</evidence>
<protein>
    <recommendedName>
        <fullName evidence="4">DUF19 domain-containing protein</fullName>
    </recommendedName>
</protein>
<dbReference type="Proteomes" id="UP000008281">
    <property type="component" value="Unassembled WGS sequence"/>
</dbReference>
<feature type="signal peptide" evidence="1">
    <location>
        <begin position="1"/>
        <end position="22"/>
    </location>
</feature>
<gene>
    <name evidence="2" type="ORF">CRE_03474</name>
</gene>
<accession>E3NGQ6</accession>
<evidence type="ECO:0008006" key="4">
    <source>
        <dbReference type="Google" id="ProtNLM"/>
    </source>
</evidence>
<dbReference type="FunCoup" id="E3NGQ6">
    <property type="interactions" value="560"/>
</dbReference>
<dbReference type="EMBL" id="DS268657">
    <property type="protein sequence ID" value="EFO97172.1"/>
    <property type="molecule type" value="Genomic_DNA"/>
</dbReference>
<keyword evidence="3" id="KW-1185">Reference proteome</keyword>
<feature type="chain" id="PRO_5003178552" description="DUF19 domain-containing protein" evidence="1">
    <location>
        <begin position="23"/>
        <end position="207"/>
    </location>
</feature>
<evidence type="ECO:0000313" key="3">
    <source>
        <dbReference type="Proteomes" id="UP000008281"/>
    </source>
</evidence>
<dbReference type="eggNOG" id="KOG3378">
    <property type="taxonomic scope" value="Eukaryota"/>
</dbReference>